<dbReference type="PANTHER" id="PTHR23257">
    <property type="entry name" value="SERINE-THREONINE PROTEIN KINASE"/>
    <property type="match status" value="1"/>
</dbReference>
<gene>
    <name evidence="2" type="ORF">HannXRQ_Chr01g0031001</name>
</gene>
<sequence length="119" mass="13867">MFLLAGRQELNGSMVTQDVAVKIFTKQEYSDDCLLEQRLIFLNFLLYVEFEKSKAWGMIYLHNCQPPIIHRNLKSSNLLVDKNWTLKVGDFGLSRIKHETYLKTNTMVLQCSFSVIAIY</sequence>
<keyword evidence="3" id="KW-1185">Reference proteome</keyword>
<dbReference type="GO" id="GO:0004672">
    <property type="term" value="F:protein kinase activity"/>
    <property type="evidence" value="ECO:0007669"/>
    <property type="project" value="InterPro"/>
</dbReference>
<evidence type="ECO:0000313" key="2">
    <source>
        <dbReference type="EMBL" id="OTG38560.1"/>
    </source>
</evidence>
<keyword evidence="2" id="KW-0418">Kinase</keyword>
<dbReference type="InterPro" id="IPR001245">
    <property type="entry name" value="Ser-Thr/Tyr_kinase_cat_dom"/>
</dbReference>
<dbReference type="Proteomes" id="UP000215914">
    <property type="component" value="Chromosome 1"/>
</dbReference>
<dbReference type="GO" id="GO:0005524">
    <property type="term" value="F:ATP binding"/>
    <property type="evidence" value="ECO:0007669"/>
    <property type="project" value="InterPro"/>
</dbReference>
<dbReference type="InterPro" id="IPR011009">
    <property type="entry name" value="Kinase-like_dom_sf"/>
</dbReference>
<reference evidence="3" key="1">
    <citation type="journal article" date="2017" name="Nature">
        <title>The sunflower genome provides insights into oil metabolism, flowering and Asterid evolution.</title>
        <authorList>
            <person name="Badouin H."/>
            <person name="Gouzy J."/>
            <person name="Grassa C.J."/>
            <person name="Murat F."/>
            <person name="Staton S.E."/>
            <person name="Cottret L."/>
            <person name="Lelandais-Briere C."/>
            <person name="Owens G.L."/>
            <person name="Carrere S."/>
            <person name="Mayjonade B."/>
            <person name="Legrand L."/>
            <person name="Gill N."/>
            <person name="Kane N.C."/>
            <person name="Bowers J.E."/>
            <person name="Hubner S."/>
            <person name="Bellec A."/>
            <person name="Berard A."/>
            <person name="Berges H."/>
            <person name="Blanchet N."/>
            <person name="Boniface M.C."/>
            <person name="Brunel D."/>
            <person name="Catrice O."/>
            <person name="Chaidir N."/>
            <person name="Claudel C."/>
            <person name="Donnadieu C."/>
            <person name="Faraut T."/>
            <person name="Fievet G."/>
            <person name="Helmstetter N."/>
            <person name="King M."/>
            <person name="Knapp S.J."/>
            <person name="Lai Z."/>
            <person name="Le Paslier M.C."/>
            <person name="Lippi Y."/>
            <person name="Lorenzon L."/>
            <person name="Mandel J.R."/>
            <person name="Marage G."/>
            <person name="Marchand G."/>
            <person name="Marquand E."/>
            <person name="Bret-Mestries E."/>
            <person name="Morien E."/>
            <person name="Nambeesan S."/>
            <person name="Nguyen T."/>
            <person name="Pegot-Espagnet P."/>
            <person name="Pouilly N."/>
            <person name="Raftis F."/>
            <person name="Sallet E."/>
            <person name="Schiex T."/>
            <person name="Thomas J."/>
            <person name="Vandecasteele C."/>
            <person name="Vares D."/>
            <person name="Vear F."/>
            <person name="Vautrin S."/>
            <person name="Crespi M."/>
            <person name="Mangin B."/>
            <person name="Burke J.M."/>
            <person name="Salse J."/>
            <person name="Munos S."/>
            <person name="Vincourt P."/>
            <person name="Rieseberg L.H."/>
            <person name="Langlade N.B."/>
        </authorList>
    </citation>
    <scope>NUCLEOTIDE SEQUENCE [LARGE SCALE GENOMIC DNA]</scope>
    <source>
        <strain evidence="3">cv. SF193</strain>
    </source>
</reference>
<protein>
    <submittedName>
        <fullName evidence="2">Putative mitogen-activated protein (MAP) kinase kinase kinase, MLK1/MLK2/MLK4</fullName>
    </submittedName>
</protein>
<dbReference type="InterPro" id="IPR000719">
    <property type="entry name" value="Prot_kinase_dom"/>
</dbReference>
<dbReference type="PANTHER" id="PTHR23257:SF978">
    <property type="entry name" value="PROTEIN KINASE FAMILY PROTEIN"/>
    <property type="match status" value="1"/>
</dbReference>
<dbReference type="Gene3D" id="1.10.510.10">
    <property type="entry name" value="Transferase(Phosphotransferase) domain 1"/>
    <property type="match status" value="1"/>
</dbReference>
<dbReference type="Pfam" id="PF07714">
    <property type="entry name" value="PK_Tyr_Ser-Thr"/>
    <property type="match status" value="1"/>
</dbReference>
<dbReference type="EMBL" id="CM007890">
    <property type="protein sequence ID" value="OTG38560.1"/>
    <property type="molecule type" value="Genomic_DNA"/>
</dbReference>
<keyword evidence="2" id="KW-0808">Transferase</keyword>
<accession>A0A251VSI3</accession>
<proteinExistence type="predicted"/>
<evidence type="ECO:0000259" key="1">
    <source>
        <dbReference type="PROSITE" id="PS50011"/>
    </source>
</evidence>
<dbReference type="InParanoid" id="A0A251VSI3"/>
<dbReference type="SUPFAM" id="SSF56112">
    <property type="entry name" value="Protein kinase-like (PK-like)"/>
    <property type="match status" value="1"/>
</dbReference>
<name>A0A251VSI3_HELAN</name>
<feature type="domain" description="Protein kinase" evidence="1">
    <location>
        <begin position="1"/>
        <end position="119"/>
    </location>
</feature>
<organism evidence="2 3">
    <name type="scientific">Helianthus annuus</name>
    <name type="common">Common sunflower</name>
    <dbReference type="NCBI Taxonomy" id="4232"/>
    <lineage>
        <taxon>Eukaryota</taxon>
        <taxon>Viridiplantae</taxon>
        <taxon>Streptophyta</taxon>
        <taxon>Embryophyta</taxon>
        <taxon>Tracheophyta</taxon>
        <taxon>Spermatophyta</taxon>
        <taxon>Magnoliopsida</taxon>
        <taxon>eudicotyledons</taxon>
        <taxon>Gunneridae</taxon>
        <taxon>Pentapetalae</taxon>
        <taxon>asterids</taxon>
        <taxon>campanulids</taxon>
        <taxon>Asterales</taxon>
        <taxon>Asteraceae</taxon>
        <taxon>Asteroideae</taxon>
        <taxon>Heliantheae alliance</taxon>
        <taxon>Heliantheae</taxon>
        <taxon>Helianthus</taxon>
    </lineage>
</organism>
<dbReference type="AlphaFoldDB" id="A0A251VSI3"/>
<dbReference type="InterPro" id="IPR050167">
    <property type="entry name" value="Ser_Thr_protein_kinase"/>
</dbReference>
<dbReference type="PROSITE" id="PS50011">
    <property type="entry name" value="PROTEIN_KINASE_DOM"/>
    <property type="match status" value="1"/>
</dbReference>
<evidence type="ECO:0000313" key="3">
    <source>
        <dbReference type="Proteomes" id="UP000215914"/>
    </source>
</evidence>